<evidence type="ECO:0000313" key="3">
    <source>
        <dbReference type="Proteomes" id="UP000014244"/>
    </source>
</evidence>
<protein>
    <recommendedName>
        <fullName evidence="4">DUF4190 domain-containing protein</fullName>
    </recommendedName>
</protein>
<feature type="transmembrane region" description="Helical" evidence="1">
    <location>
        <begin position="20"/>
        <end position="50"/>
    </location>
</feature>
<reference evidence="2 3" key="1">
    <citation type="journal article" date="2013" name="PLoS ONE">
        <title>Lactobacillus paracasei comparative genomics: towards species pan-genome definition and exploitation of diversity.</title>
        <authorList>
            <person name="Smokvina T."/>
            <person name="Wels M."/>
            <person name="Polka J."/>
            <person name="Chervaux C."/>
            <person name="Brisse S."/>
            <person name="Boekhorst J."/>
            <person name="van Hylckama Vlieg J.E."/>
            <person name="Siezen R.J."/>
        </authorList>
    </citation>
    <scope>NUCLEOTIDE SEQUENCE [LARGE SCALE GENOMIC DNA]</scope>
    <source>
        <strain evidence="2 3">Lpp41</strain>
    </source>
</reference>
<comment type="caution">
    <text evidence="2">The sequence shown here is derived from an EMBL/GenBank/DDBJ whole genome shotgun (WGS) entry which is preliminary data.</text>
</comment>
<accession>A0A829H8K4</accession>
<name>A0A829H8K4_LACPA</name>
<keyword evidence="1" id="KW-0812">Transmembrane</keyword>
<organism evidence="2 3">
    <name type="scientific">Lacticaseibacillus paracasei subsp. paracasei Lpp41</name>
    <dbReference type="NCBI Taxonomy" id="1256208"/>
    <lineage>
        <taxon>Bacteria</taxon>
        <taxon>Bacillati</taxon>
        <taxon>Bacillota</taxon>
        <taxon>Bacilli</taxon>
        <taxon>Lactobacillales</taxon>
        <taxon>Lactobacillaceae</taxon>
        <taxon>Lacticaseibacillus</taxon>
    </lineage>
</organism>
<dbReference type="Proteomes" id="UP000014244">
    <property type="component" value="Unassembled WGS sequence"/>
</dbReference>
<gene>
    <name evidence="2" type="ORF">Lpp41_07579</name>
</gene>
<proteinExistence type="predicted"/>
<keyword evidence="1" id="KW-0472">Membrane</keyword>
<evidence type="ECO:0000313" key="2">
    <source>
        <dbReference type="EMBL" id="EPC73218.1"/>
    </source>
</evidence>
<feature type="transmembrane region" description="Helical" evidence="1">
    <location>
        <begin position="62"/>
        <end position="85"/>
    </location>
</feature>
<keyword evidence="1" id="KW-1133">Transmembrane helix</keyword>
<evidence type="ECO:0000256" key="1">
    <source>
        <dbReference type="SAM" id="Phobius"/>
    </source>
</evidence>
<sequence>MNSKQNEVQASNGNKLNGFTITAIVLAAVGFVLNPFAILSIIGIVFGGIGIAKSTNKKDKKWAIISLSLAIMETLFWFAIVYSTLAAL</sequence>
<dbReference type="AlphaFoldDB" id="A0A829H8K4"/>
<evidence type="ECO:0008006" key="4">
    <source>
        <dbReference type="Google" id="ProtNLM"/>
    </source>
</evidence>
<dbReference type="EMBL" id="ANKE01000348">
    <property type="protein sequence ID" value="EPC73218.1"/>
    <property type="molecule type" value="Genomic_DNA"/>
</dbReference>